<dbReference type="EMBL" id="BAAAKV010000016">
    <property type="protein sequence ID" value="GAA1165058.1"/>
    <property type="molecule type" value="Genomic_DNA"/>
</dbReference>
<sequence length="72" mass="7673">MPWTAPQASPSETQGTNGAPAVTRISSRVPGKGWFCPRTSSAVIAPVPLVTIRMSVVVVVTPVVGRRPGYRW</sequence>
<accession>A0ABN1URV1</accession>
<evidence type="ECO:0000313" key="4">
    <source>
        <dbReference type="Proteomes" id="UP001501371"/>
    </source>
</evidence>
<dbReference type="Proteomes" id="UP001501371">
    <property type="component" value="Unassembled WGS sequence"/>
</dbReference>
<protein>
    <submittedName>
        <fullName evidence="3">Uncharacterized protein</fullName>
    </submittedName>
</protein>
<evidence type="ECO:0000256" key="2">
    <source>
        <dbReference type="SAM" id="Phobius"/>
    </source>
</evidence>
<evidence type="ECO:0000313" key="3">
    <source>
        <dbReference type="EMBL" id="GAA1165058.1"/>
    </source>
</evidence>
<comment type="caution">
    <text evidence="3">The sequence shown here is derived from an EMBL/GenBank/DDBJ whole genome shotgun (WGS) entry which is preliminary data.</text>
</comment>
<organism evidence="3 4">
    <name type="scientific">Streptomyces hebeiensis</name>
    <dbReference type="NCBI Taxonomy" id="229486"/>
    <lineage>
        <taxon>Bacteria</taxon>
        <taxon>Bacillati</taxon>
        <taxon>Actinomycetota</taxon>
        <taxon>Actinomycetes</taxon>
        <taxon>Kitasatosporales</taxon>
        <taxon>Streptomycetaceae</taxon>
        <taxon>Streptomyces</taxon>
    </lineage>
</organism>
<keyword evidence="2" id="KW-1133">Transmembrane helix</keyword>
<feature type="transmembrane region" description="Helical" evidence="2">
    <location>
        <begin position="43"/>
        <end position="64"/>
    </location>
</feature>
<reference evidence="3 4" key="1">
    <citation type="journal article" date="2019" name="Int. J. Syst. Evol. Microbiol.">
        <title>The Global Catalogue of Microorganisms (GCM) 10K type strain sequencing project: providing services to taxonomists for standard genome sequencing and annotation.</title>
        <authorList>
            <consortium name="The Broad Institute Genomics Platform"/>
            <consortium name="The Broad Institute Genome Sequencing Center for Infectious Disease"/>
            <person name="Wu L."/>
            <person name="Ma J."/>
        </authorList>
    </citation>
    <scope>NUCLEOTIDE SEQUENCE [LARGE SCALE GENOMIC DNA]</scope>
    <source>
        <strain evidence="3 4">JCM 12696</strain>
    </source>
</reference>
<keyword evidence="2" id="KW-0472">Membrane</keyword>
<feature type="compositionally biased region" description="Polar residues" evidence="1">
    <location>
        <begin position="1"/>
        <end position="17"/>
    </location>
</feature>
<name>A0ABN1URV1_9ACTN</name>
<feature type="region of interest" description="Disordered" evidence="1">
    <location>
        <begin position="1"/>
        <end position="23"/>
    </location>
</feature>
<proteinExistence type="predicted"/>
<keyword evidence="4" id="KW-1185">Reference proteome</keyword>
<evidence type="ECO:0000256" key="1">
    <source>
        <dbReference type="SAM" id="MobiDB-lite"/>
    </source>
</evidence>
<gene>
    <name evidence="3" type="ORF">GCM10009654_22440</name>
</gene>
<keyword evidence="2" id="KW-0812">Transmembrane</keyword>